<evidence type="ECO:0000256" key="1">
    <source>
        <dbReference type="ARBA" id="ARBA00004370"/>
    </source>
</evidence>
<dbReference type="Gene3D" id="1.20.120.550">
    <property type="entry name" value="Membrane associated eicosanoid/glutathione metabolism-like domain"/>
    <property type="match status" value="1"/>
</dbReference>
<keyword evidence="3 5" id="KW-1133">Transmembrane helix</keyword>
<proteinExistence type="predicted"/>
<evidence type="ECO:0000256" key="4">
    <source>
        <dbReference type="ARBA" id="ARBA00023136"/>
    </source>
</evidence>
<protein>
    <submittedName>
        <fullName evidence="6">Uncharacterized protein</fullName>
    </submittedName>
</protein>
<evidence type="ECO:0000256" key="3">
    <source>
        <dbReference type="ARBA" id="ARBA00022989"/>
    </source>
</evidence>
<dbReference type="EMBL" id="PJQD01000045">
    <property type="protein sequence ID" value="POY72902.1"/>
    <property type="molecule type" value="Genomic_DNA"/>
</dbReference>
<sequence>MPVLDAYNYSLLSVPAVWLLGISTHWTAIFLSAKSKEIPMFDNVAPRQCLAEIQKLAKTSKDARQYLRTEAAQQNIFENLGLYAAAIVAGNVAGLPVRHMNKIALGYLVSRLVYVVLYIKTDGPKLTPLRSIAFLTSPSSHPCTILSLGTFVRAGTAANKLLGY</sequence>
<accession>A0A2S5B802</accession>
<feature type="transmembrane region" description="Helical" evidence="5">
    <location>
        <begin position="6"/>
        <end position="31"/>
    </location>
</feature>
<keyword evidence="7" id="KW-1185">Reference proteome</keyword>
<evidence type="ECO:0000256" key="5">
    <source>
        <dbReference type="SAM" id="Phobius"/>
    </source>
</evidence>
<dbReference type="AlphaFoldDB" id="A0A2S5B802"/>
<dbReference type="OrthoDB" id="2521892at2759"/>
<dbReference type="InterPro" id="IPR023352">
    <property type="entry name" value="MAPEG-like_dom_sf"/>
</dbReference>
<keyword evidence="2 5" id="KW-0812">Transmembrane</keyword>
<gene>
    <name evidence="6" type="ORF">BMF94_4063</name>
</gene>
<dbReference type="SUPFAM" id="SSF161084">
    <property type="entry name" value="MAPEG domain-like"/>
    <property type="match status" value="1"/>
</dbReference>
<dbReference type="GO" id="GO:0016020">
    <property type="term" value="C:membrane"/>
    <property type="evidence" value="ECO:0007669"/>
    <property type="project" value="UniProtKB-SubCell"/>
</dbReference>
<dbReference type="Proteomes" id="UP000237144">
    <property type="component" value="Unassembled WGS sequence"/>
</dbReference>
<dbReference type="Pfam" id="PF01124">
    <property type="entry name" value="MAPEG"/>
    <property type="match status" value="1"/>
</dbReference>
<reference evidence="6 7" key="1">
    <citation type="journal article" date="2018" name="Front. Microbiol.">
        <title>Prospects for Fungal Bioremediation of Acidic Radioactive Waste Sites: Characterization and Genome Sequence of Rhodotorula taiwanensis MD1149.</title>
        <authorList>
            <person name="Tkavc R."/>
            <person name="Matrosova V.Y."/>
            <person name="Grichenko O.E."/>
            <person name="Gostincar C."/>
            <person name="Volpe R.P."/>
            <person name="Klimenkova P."/>
            <person name="Gaidamakova E.K."/>
            <person name="Zhou C.E."/>
            <person name="Stewart B.J."/>
            <person name="Lyman M.G."/>
            <person name="Malfatti S.A."/>
            <person name="Rubinfeld B."/>
            <person name="Courtot M."/>
            <person name="Singh J."/>
            <person name="Dalgard C.L."/>
            <person name="Hamilton T."/>
            <person name="Frey K.G."/>
            <person name="Gunde-Cimerman N."/>
            <person name="Dugan L."/>
            <person name="Daly M.J."/>
        </authorList>
    </citation>
    <scope>NUCLEOTIDE SEQUENCE [LARGE SCALE GENOMIC DNA]</scope>
    <source>
        <strain evidence="6 7">MD1149</strain>
    </source>
</reference>
<dbReference type="InterPro" id="IPR001129">
    <property type="entry name" value="Membr-assoc_MAPEG"/>
</dbReference>
<organism evidence="6 7">
    <name type="scientific">Rhodotorula taiwanensis</name>
    <dbReference type="NCBI Taxonomy" id="741276"/>
    <lineage>
        <taxon>Eukaryota</taxon>
        <taxon>Fungi</taxon>
        <taxon>Dikarya</taxon>
        <taxon>Basidiomycota</taxon>
        <taxon>Pucciniomycotina</taxon>
        <taxon>Microbotryomycetes</taxon>
        <taxon>Sporidiobolales</taxon>
        <taxon>Sporidiobolaceae</taxon>
        <taxon>Rhodotorula</taxon>
    </lineage>
</organism>
<comment type="caution">
    <text evidence="6">The sequence shown here is derived from an EMBL/GenBank/DDBJ whole genome shotgun (WGS) entry which is preliminary data.</text>
</comment>
<dbReference type="PANTHER" id="PTHR35371:SF1">
    <property type="entry name" value="BLR7753 PROTEIN"/>
    <property type="match status" value="1"/>
</dbReference>
<keyword evidence="4 5" id="KW-0472">Membrane</keyword>
<name>A0A2S5B802_9BASI</name>
<dbReference type="PANTHER" id="PTHR35371">
    <property type="entry name" value="INNER MEMBRANE PROTEIN"/>
    <property type="match status" value="1"/>
</dbReference>
<evidence type="ECO:0000313" key="7">
    <source>
        <dbReference type="Proteomes" id="UP000237144"/>
    </source>
</evidence>
<evidence type="ECO:0000256" key="2">
    <source>
        <dbReference type="ARBA" id="ARBA00022692"/>
    </source>
</evidence>
<comment type="subcellular location">
    <subcellularLocation>
        <location evidence="1">Membrane</location>
    </subcellularLocation>
</comment>
<evidence type="ECO:0000313" key="6">
    <source>
        <dbReference type="EMBL" id="POY72902.1"/>
    </source>
</evidence>